<evidence type="ECO:0000256" key="1">
    <source>
        <dbReference type="SAM" id="MobiDB-lite"/>
    </source>
</evidence>
<gene>
    <name evidence="2" type="ORF">KGD84_28925</name>
</gene>
<name>A0ABX8BJR4_9ACTN</name>
<feature type="region of interest" description="Disordered" evidence="1">
    <location>
        <begin position="365"/>
        <end position="394"/>
    </location>
</feature>
<dbReference type="RefSeq" id="WP_220563530.1">
    <property type="nucleotide sequence ID" value="NZ_CP074133.1"/>
</dbReference>
<evidence type="ECO:0000313" key="3">
    <source>
        <dbReference type="Proteomes" id="UP000676079"/>
    </source>
</evidence>
<dbReference type="Proteomes" id="UP000676079">
    <property type="component" value="Chromosome"/>
</dbReference>
<feature type="compositionally biased region" description="Pro residues" evidence="1">
    <location>
        <begin position="370"/>
        <end position="380"/>
    </location>
</feature>
<proteinExistence type="predicted"/>
<protein>
    <recommendedName>
        <fullName evidence="4">DNA-binding protein</fullName>
    </recommendedName>
</protein>
<sequence length="1566" mass="168303">MPHPLPPLPQHASESTLYSDWVRLNDPANEQAAAEFLDKLPQSPRKLAGDLNWIESRASRVGLPLDHLPWLWDTIGHRLAPQHPRRAGAAYAAAREAEARHRLPVSKVHAVENALLFTRYGALPAKEVRLHWDRLTGLFPAEEAYREFLRFLQGWARGQDGLPADLVTRLRAAAAHAGLGPDEVGRSLGRILTERAPGAGASDRLLDAAAKVFAEHPPEEGARAALVNLFPQATTDGGAWLRLLDSLGLIDDLVDGRIVPAGGYADWLSAFPRRYSQVKDGRYMKIQPMAPELHALVPRIADRVRAGGGRVRLDAGRWRPTLDLGFADACLAAGLPVDDPGPRVELRSRISGPLEAVAADPRFARFRPAPTAPAPKPAPETAPETAPAAADDVPGLAPETAKALDNHLERLTEGTPLAAEAAVAAVEKLLGHGNALALARAGRYLDGPDLSGPLARALRFGVPAEYTWPAFEEAVAEFAAAEEPLLGMTSSWPVLTLYGRSLAVAVDHRGVRARVSFTIPAEASRFAVHHVGDDLLVTWHDGDDDADHRSAFWCSDPGRVLTGVRPADVPSPGGRFSDALGFSFGGDRGRHGGDRLVRPGDPEGVGRSEDLLSDGERLWRHLYVRKADDPPFEELDPVDGTPTGVHSRPGFLVGTDAGKDSRLGRCSLVPLPEGVTDSPLGAVDGVVGFRLRETVDEGSGKKSRTTVVEGVDGRRATTGHRYTSKSWGVLRMPGGGDGLLVEEWKSRVRVLRCLTTEGDEPWWEVWCLPGHDPDGPGDGGGRMLFPPPAFWHFLVPRDAEGSRALRGADAALARGLLDAAGSTGDAAAVRDAVARLLPGVTADRLVDGPGGIVETVLHTARVRGRRERATRFLSSIETAKVVAPSATTDGELGRALHGLTPLTLSKGSGAATLTAVAADGAFLRGDITDATRRVSPPAPPLHWPDLLGRVDAALWRLATTTDEEARRALIDLLRTWAGQPFAEPGTRWRRGLARGGALEPLVAAGQAIVTGKRVQTSWSSSVHPAPAPGEIPHPREWYFFVQPDSAPVPEEADGVDTVTVGPDRAARLRRLLELLDERGPARAGDGAVRAFVGRTGALDPLAVLVLNGRLGLPDARPGGAKARTSLAGEYDRVVRTLGPDGLTRLLGAALPEDPADLWEPDGDVRAAERAAAVWAELVGVRPVLDAEAVALLDKELKLGAQWAETLMDPSSSDFCTRDLNRVIAEDEGPYSNPSLFSVSEDGLPDRKIYHYDPVTCYPYRVATSLVAWPSARLPVGHPCAAGVPELYRRLVDRMRAPGLLVPVGSYADLSDILPLLEATGYERLPYRLHRTRDPERRIPEILGGPLLVMAAGRTHWGHVYVRPAGFFEPGVYEATEKALIARDFKDPEDKASLLVELRGLREVCVGSLGRMAARTADTPVPAGGYEADPRLSVPELVEEAAAALDTDADAAALYLQLLTLSRPTDQNVRRWNGWSAARHKKTAARLLETGAVDQGKRPRAGRTLFAQDGWVAPKAPDLPVEAAKLQTHFAVLSDKKVLVSPTSGQLPIAPLHEMFEAAWRSREADG</sequence>
<organism evidence="2 3">
    <name type="scientific">Nocardiopsis changdeensis</name>
    <dbReference type="NCBI Taxonomy" id="2831969"/>
    <lineage>
        <taxon>Bacteria</taxon>
        <taxon>Bacillati</taxon>
        <taxon>Actinomycetota</taxon>
        <taxon>Actinomycetes</taxon>
        <taxon>Streptosporangiales</taxon>
        <taxon>Nocardiopsidaceae</taxon>
        <taxon>Nocardiopsis</taxon>
    </lineage>
</organism>
<evidence type="ECO:0000313" key="2">
    <source>
        <dbReference type="EMBL" id="QUX22314.1"/>
    </source>
</evidence>
<feature type="compositionally biased region" description="Low complexity" evidence="1">
    <location>
        <begin position="381"/>
        <end position="394"/>
    </location>
</feature>
<evidence type="ECO:0008006" key="4">
    <source>
        <dbReference type="Google" id="ProtNLM"/>
    </source>
</evidence>
<dbReference type="EMBL" id="CP074133">
    <property type="protein sequence ID" value="QUX22314.1"/>
    <property type="molecule type" value="Genomic_DNA"/>
</dbReference>
<feature type="region of interest" description="Disordered" evidence="1">
    <location>
        <begin position="590"/>
        <end position="609"/>
    </location>
</feature>
<accession>A0ABX8BJR4</accession>
<reference evidence="2 3" key="1">
    <citation type="submission" date="2021-05" db="EMBL/GenBank/DDBJ databases">
        <title>Direct Submission.</title>
        <authorList>
            <person name="Li K."/>
            <person name="Gao J."/>
        </authorList>
    </citation>
    <scope>NUCLEOTIDE SEQUENCE [LARGE SCALE GENOMIC DNA]</scope>
    <source>
        <strain evidence="2 3">Mg02</strain>
    </source>
</reference>
<keyword evidence="3" id="KW-1185">Reference proteome</keyword>